<dbReference type="InterPro" id="IPR013975">
    <property type="entry name" value="Tscrpt_reg_BetR_N"/>
</dbReference>
<organism evidence="2 3">
    <name type="scientific">Rathayibacter festucae DSM 15932</name>
    <dbReference type="NCBI Taxonomy" id="1328866"/>
    <lineage>
        <taxon>Bacteria</taxon>
        <taxon>Bacillati</taxon>
        <taxon>Actinomycetota</taxon>
        <taxon>Actinomycetes</taxon>
        <taxon>Micrococcales</taxon>
        <taxon>Microbacteriaceae</taxon>
        <taxon>Rathayibacter</taxon>
    </lineage>
</organism>
<evidence type="ECO:0000313" key="2">
    <source>
        <dbReference type="EMBL" id="AZZ52628.1"/>
    </source>
</evidence>
<proteinExistence type="predicted"/>
<protein>
    <recommendedName>
        <fullName evidence="1">Transcription regulator BetR N-terminal domain-containing protein</fullName>
    </recommendedName>
</protein>
<dbReference type="EMBL" id="CP028137">
    <property type="protein sequence ID" value="AZZ52628.1"/>
    <property type="molecule type" value="Genomic_DNA"/>
</dbReference>
<dbReference type="GO" id="GO:0003677">
    <property type="term" value="F:DNA binding"/>
    <property type="evidence" value="ECO:0007669"/>
    <property type="project" value="InterPro"/>
</dbReference>
<dbReference type="SUPFAM" id="SSF47413">
    <property type="entry name" value="lambda repressor-like DNA-binding domains"/>
    <property type="match status" value="1"/>
</dbReference>
<dbReference type="KEGG" id="rfs:C1I64_11635"/>
<feature type="domain" description="Transcription regulator BetR N-terminal" evidence="1">
    <location>
        <begin position="17"/>
        <end position="63"/>
    </location>
</feature>
<gene>
    <name evidence="2" type="ORF">C1I64_11635</name>
</gene>
<dbReference type="InterPro" id="IPR010982">
    <property type="entry name" value="Lambda_DNA-bd_dom_sf"/>
</dbReference>
<dbReference type="Proteomes" id="UP000285317">
    <property type="component" value="Chromosome"/>
</dbReference>
<dbReference type="AlphaFoldDB" id="A0A3Q9UZ77"/>
<accession>A0A3Q9UZ77</accession>
<name>A0A3Q9UZ77_9MICO</name>
<reference evidence="2 3" key="1">
    <citation type="submission" date="2018-03" db="EMBL/GenBank/DDBJ databases">
        <title>Bacteriophage NCPPB3778 and a type I-E CRISPR drive the evolution of the US Biological Select Agent, Rathayibacter toxicus.</title>
        <authorList>
            <person name="Davis E.W.II."/>
            <person name="Tabima J.F."/>
            <person name="Weisberg A.J."/>
            <person name="Dantas Lopes L."/>
            <person name="Wiseman M.S."/>
            <person name="Wiseman M.S."/>
            <person name="Pupko T."/>
            <person name="Belcher M.S."/>
            <person name="Sechler A.J."/>
            <person name="Tancos M.A."/>
            <person name="Schroeder B.K."/>
            <person name="Murray T.D."/>
            <person name="Luster D.G."/>
            <person name="Schneider W.L."/>
            <person name="Rogers E."/>
            <person name="Andreote F.D."/>
            <person name="Grunwald N.J."/>
            <person name="Putnam M.L."/>
            <person name="Chang J.H."/>
        </authorList>
    </citation>
    <scope>NUCLEOTIDE SEQUENCE [LARGE SCALE GENOMIC DNA]</scope>
    <source>
        <strain evidence="2 3">DSM 15932</strain>
    </source>
</reference>
<sequence>MNDALHPDPGTAVVIDAVNRSHRSHASIARSLGISDSTMHRKMTCKSPMTVAEADRICRTLRTTFSAELRRAQV</sequence>
<evidence type="ECO:0000259" key="1">
    <source>
        <dbReference type="Pfam" id="PF08667"/>
    </source>
</evidence>
<evidence type="ECO:0000313" key="3">
    <source>
        <dbReference type="Proteomes" id="UP000285317"/>
    </source>
</evidence>
<dbReference type="Pfam" id="PF08667">
    <property type="entry name" value="BetR"/>
    <property type="match status" value="1"/>
</dbReference>